<gene>
    <name evidence="6" type="ORF">Q5741_08115</name>
</gene>
<dbReference type="PROSITE" id="PS50977">
    <property type="entry name" value="HTH_TETR_2"/>
    <property type="match status" value="1"/>
</dbReference>
<dbReference type="InterPro" id="IPR009057">
    <property type="entry name" value="Homeodomain-like_sf"/>
</dbReference>
<dbReference type="Proteomes" id="UP001240171">
    <property type="component" value="Unassembled WGS sequence"/>
</dbReference>
<keyword evidence="1" id="KW-0805">Transcription regulation</keyword>
<feature type="DNA-binding region" description="H-T-H motif" evidence="4">
    <location>
        <begin position="29"/>
        <end position="48"/>
    </location>
</feature>
<feature type="domain" description="HTH tetR-type" evidence="5">
    <location>
        <begin position="6"/>
        <end position="66"/>
    </location>
</feature>
<name>A0ABT9CAU2_9BACL</name>
<evidence type="ECO:0000313" key="7">
    <source>
        <dbReference type="Proteomes" id="UP001240171"/>
    </source>
</evidence>
<keyword evidence="3" id="KW-0804">Transcription</keyword>
<keyword evidence="7" id="KW-1185">Reference proteome</keyword>
<evidence type="ECO:0000256" key="3">
    <source>
        <dbReference type="ARBA" id="ARBA00023163"/>
    </source>
</evidence>
<dbReference type="SUPFAM" id="SSF46689">
    <property type="entry name" value="Homeodomain-like"/>
    <property type="match status" value="1"/>
</dbReference>
<evidence type="ECO:0000313" key="6">
    <source>
        <dbReference type="EMBL" id="MDO7906380.1"/>
    </source>
</evidence>
<evidence type="ECO:0000256" key="1">
    <source>
        <dbReference type="ARBA" id="ARBA00023015"/>
    </source>
</evidence>
<dbReference type="RefSeq" id="WP_305023576.1">
    <property type="nucleotide sequence ID" value="NZ_JAUQTB010000003.1"/>
</dbReference>
<dbReference type="InterPro" id="IPR036271">
    <property type="entry name" value="Tet_transcr_reg_TetR-rel_C_sf"/>
</dbReference>
<evidence type="ECO:0000256" key="4">
    <source>
        <dbReference type="PROSITE-ProRule" id="PRU00335"/>
    </source>
</evidence>
<organism evidence="6 7">
    <name type="scientific">Paenibacillus lacisoli</name>
    <dbReference type="NCBI Taxonomy" id="3064525"/>
    <lineage>
        <taxon>Bacteria</taxon>
        <taxon>Bacillati</taxon>
        <taxon>Bacillota</taxon>
        <taxon>Bacilli</taxon>
        <taxon>Bacillales</taxon>
        <taxon>Paenibacillaceae</taxon>
        <taxon>Paenibacillus</taxon>
    </lineage>
</organism>
<sequence length="194" mass="21613">MGRSKEFDEAAVLRKAMEVFGQYGYDGTSLPQLLSGLGIARQSLYDTYGTKRDLFISAVKHYTNEKSESVITLLQDHPSVKEAAAAIFHEGAAVLKDERRRNECFIIHSAMDRVPHDEEIAAFFNEDLERLGRAFEAALLRGQEQGEIADSLNVKALSDYLVHARYALISTAKMTSAPAVLDHIVDTILLLLDR</sequence>
<protein>
    <submittedName>
        <fullName evidence="6">TetR/AcrR family transcriptional regulator</fullName>
    </submittedName>
</protein>
<dbReference type="Gene3D" id="1.10.10.60">
    <property type="entry name" value="Homeodomain-like"/>
    <property type="match status" value="1"/>
</dbReference>
<dbReference type="EMBL" id="JAUQTB010000003">
    <property type="protein sequence ID" value="MDO7906380.1"/>
    <property type="molecule type" value="Genomic_DNA"/>
</dbReference>
<dbReference type="PANTHER" id="PTHR47506:SF1">
    <property type="entry name" value="HTH-TYPE TRANSCRIPTIONAL REGULATOR YJDC"/>
    <property type="match status" value="1"/>
</dbReference>
<keyword evidence="2 4" id="KW-0238">DNA-binding</keyword>
<reference evidence="6 7" key="1">
    <citation type="submission" date="2023-07" db="EMBL/GenBank/DDBJ databases">
        <title>Paenibacillus sp. JX-17 nov. isolated from soil.</title>
        <authorList>
            <person name="Wan Y."/>
            <person name="Liu B."/>
        </authorList>
    </citation>
    <scope>NUCLEOTIDE SEQUENCE [LARGE SCALE GENOMIC DNA]</scope>
    <source>
        <strain evidence="6 7">JX-17</strain>
    </source>
</reference>
<dbReference type="SUPFAM" id="SSF48498">
    <property type="entry name" value="Tetracyclin repressor-like, C-terminal domain"/>
    <property type="match status" value="1"/>
</dbReference>
<dbReference type="Pfam" id="PF00440">
    <property type="entry name" value="TetR_N"/>
    <property type="match status" value="1"/>
</dbReference>
<accession>A0ABT9CAU2</accession>
<evidence type="ECO:0000256" key="2">
    <source>
        <dbReference type="ARBA" id="ARBA00023125"/>
    </source>
</evidence>
<dbReference type="PANTHER" id="PTHR47506">
    <property type="entry name" value="TRANSCRIPTIONAL REGULATORY PROTEIN"/>
    <property type="match status" value="1"/>
</dbReference>
<proteinExistence type="predicted"/>
<evidence type="ECO:0000259" key="5">
    <source>
        <dbReference type="PROSITE" id="PS50977"/>
    </source>
</evidence>
<comment type="caution">
    <text evidence="6">The sequence shown here is derived from an EMBL/GenBank/DDBJ whole genome shotgun (WGS) entry which is preliminary data.</text>
</comment>
<dbReference type="Gene3D" id="1.10.357.10">
    <property type="entry name" value="Tetracycline Repressor, domain 2"/>
    <property type="match status" value="1"/>
</dbReference>
<dbReference type="InterPro" id="IPR001647">
    <property type="entry name" value="HTH_TetR"/>
</dbReference>